<dbReference type="PANTHER" id="PTHR13325">
    <property type="entry name" value="PROTEASE M50 MEMBRANE-BOUND TRANSCRIPTION FACTOR SITE 2 PROTEASE"/>
    <property type="match status" value="1"/>
</dbReference>
<dbReference type="Gene3D" id="1.10.287.470">
    <property type="entry name" value="Helix hairpin bin"/>
    <property type="match status" value="1"/>
</dbReference>
<comment type="caution">
    <text evidence="2">The sequence shown here is derived from an EMBL/GenBank/DDBJ whole genome shotgun (WGS) entry which is preliminary data.</text>
</comment>
<accession>A0A9X2JI45</accession>
<organism evidence="2 3">
    <name type="scientific">Aeoliella straminimaris</name>
    <dbReference type="NCBI Taxonomy" id="2954799"/>
    <lineage>
        <taxon>Bacteria</taxon>
        <taxon>Pseudomonadati</taxon>
        <taxon>Planctomycetota</taxon>
        <taxon>Planctomycetia</taxon>
        <taxon>Pirellulales</taxon>
        <taxon>Lacipirellulaceae</taxon>
        <taxon>Aeoliella</taxon>
    </lineage>
</organism>
<dbReference type="GO" id="GO:0004222">
    <property type="term" value="F:metalloendopeptidase activity"/>
    <property type="evidence" value="ECO:0007669"/>
    <property type="project" value="InterPro"/>
</dbReference>
<feature type="transmembrane region" description="Helical" evidence="1">
    <location>
        <begin position="365"/>
        <end position="386"/>
    </location>
</feature>
<feature type="transmembrane region" description="Helical" evidence="1">
    <location>
        <begin position="437"/>
        <end position="461"/>
    </location>
</feature>
<dbReference type="GO" id="GO:0005737">
    <property type="term" value="C:cytoplasm"/>
    <property type="evidence" value="ECO:0007669"/>
    <property type="project" value="TreeGrafter"/>
</dbReference>
<dbReference type="InterPro" id="IPR001193">
    <property type="entry name" value="MBTPS2"/>
</dbReference>
<feature type="transmembrane region" description="Helical" evidence="1">
    <location>
        <begin position="398"/>
        <end position="417"/>
    </location>
</feature>
<gene>
    <name evidence="2" type="ORF">NG895_21490</name>
</gene>
<dbReference type="Gene3D" id="2.40.50.100">
    <property type="match status" value="1"/>
</dbReference>
<evidence type="ECO:0000313" key="2">
    <source>
        <dbReference type="EMBL" id="MCO6046481.1"/>
    </source>
</evidence>
<keyword evidence="3" id="KW-1185">Reference proteome</keyword>
<keyword evidence="1" id="KW-0472">Membrane</keyword>
<feature type="transmembrane region" description="Helical" evidence="1">
    <location>
        <begin position="163"/>
        <end position="181"/>
    </location>
</feature>
<name>A0A9X2JI45_9BACT</name>
<keyword evidence="1" id="KW-1133">Transmembrane helix</keyword>
<dbReference type="RefSeq" id="WP_252854594.1">
    <property type="nucleotide sequence ID" value="NZ_JAMXLR010000073.1"/>
</dbReference>
<feature type="transmembrane region" description="Helical" evidence="1">
    <location>
        <begin position="260"/>
        <end position="282"/>
    </location>
</feature>
<dbReference type="Proteomes" id="UP001155241">
    <property type="component" value="Unassembled WGS sequence"/>
</dbReference>
<keyword evidence="1" id="KW-0812">Transmembrane</keyword>
<dbReference type="EMBL" id="JAMXLR010000073">
    <property type="protein sequence ID" value="MCO6046481.1"/>
    <property type="molecule type" value="Genomic_DNA"/>
</dbReference>
<protein>
    <submittedName>
        <fullName evidence="2">Hemolysin D</fullName>
    </submittedName>
</protein>
<dbReference type="GO" id="GO:0016020">
    <property type="term" value="C:membrane"/>
    <property type="evidence" value="ECO:0007669"/>
    <property type="project" value="InterPro"/>
</dbReference>
<dbReference type="AlphaFoldDB" id="A0A9X2JI45"/>
<evidence type="ECO:0000256" key="1">
    <source>
        <dbReference type="SAM" id="Phobius"/>
    </source>
</evidence>
<reference evidence="2" key="1">
    <citation type="submission" date="2022-06" db="EMBL/GenBank/DDBJ databases">
        <title>Aeoliella straminimaris, a novel planctomycete from sediments.</title>
        <authorList>
            <person name="Vitorino I.R."/>
            <person name="Lage O.M."/>
        </authorList>
    </citation>
    <scope>NUCLEOTIDE SEQUENCE</scope>
    <source>
        <strain evidence="2">ICT_H6.2</strain>
    </source>
</reference>
<dbReference type="Gene3D" id="1.10.10.1150">
    <property type="entry name" value="Coenzyme PQQ synthesis protein D (PqqD)"/>
    <property type="match status" value="1"/>
</dbReference>
<evidence type="ECO:0000313" key="3">
    <source>
        <dbReference type="Proteomes" id="UP001155241"/>
    </source>
</evidence>
<dbReference type="GO" id="GO:0031293">
    <property type="term" value="P:membrane protein intracellular domain proteolysis"/>
    <property type="evidence" value="ECO:0007669"/>
    <property type="project" value="TreeGrafter"/>
</dbReference>
<feature type="transmembrane region" description="Helical" evidence="1">
    <location>
        <begin position="288"/>
        <end position="309"/>
    </location>
</feature>
<dbReference type="PANTHER" id="PTHR13325:SF3">
    <property type="entry name" value="MEMBRANE-BOUND TRANSCRIPTION FACTOR SITE-2 PROTEASE"/>
    <property type="match status" value="1"/>
</dbReference>
<sequence>MPSTTLADSLVSSSSRPLPIRARPDLEARKQRYQGRIYWVVKDPVGLQYFRFEEEEFAILQMLDGQASLDEIAERFEAEFPPQTIRTEELQQFIGMLHRSGLVITSSGGQGVQLKKIRDEKVGKQRIASLSNILAIRFKGIDPDRILNVLHSYFWWFWTKQMLVLNLLLITSAALLILVQFDVFQSKLPSFEAFFSAQNWLLMAAVLACTKILHEFGHGLSCKYFGGECHEIGVMFLVLTPCLYCNVSDSWMLPNRWHRAAIGAAGMYVELVLASICTFIWWFSEPGLLNYICLNVMFVSSVSTILFNANPLLRYDGYYILSDIIEIPNLRQKATSILSRKLGQWCLGIEPPDDPFLPQRNQAFFALYSVAAALYRWVVLLSILYFLNKIFEPYGLKILGQAIALMSIYGLVVMPIWKLYKYFKVPGRLGKVKRWRLAVSTAVVIVAIVGVMSIPLPAYVYSDLVVQPLDFESVMVRVDGVLEEVPEGIEPGAHVEKGQVLAKLSNLELEVAVLELEGQLEMSKARLNSLRTLRSVANSKDRQGLESEISSTAKRIDTIQSQLELQHENLDRLTIRAPRSGVIIPPELVPEPKQTEGQLKTWWGTPLDKRNIGATLETGTKFCSIGDPSVLEARMLIEQDFSSEVTVGQTVYVLLNQSTADNLMKIEYYTSQIRDVEKGKEVPVAPSRLSSLNGGPLPAQMDAQGVPRPLTPHYFAYALLPQDQDRLRVGLVGMAKIAIPDRTLWERLYRYAARTFNFDL</sequence>
<dbReference type="InterPro" id="IPR041881">
    <property type="entry name" value="PqqD_sf"/>
</dbReference>
<dbReference type="SUPFAM" id="SSF111369">
    <property type="entry name" value="HlyD-like secretion proteins"/>
    <property type="match status" value="1"/>
</dbReference>
<proteinExistence type="predicted"/>